<dbReference type="InterPro" id="IPR016181">
    <property type="entry name" value="Acyl_CoA_acyltransferase"/>
</dbReference>
<dbReference type="PANTHER" id="PTHR43617">
    <property type="entry name" value="L-AMINO ACID N-ACETYLTRANSFERASE"/>
    <property type="match status" value="1"/>
</dbReference>
<keyword evidence="2" id="KW-0808">Transferase</keyword>
<keyword evidence="2" id="KW-0012">Acyltransferase</keyword>
<dbReference type="RefSeq" id="WP_134776565.1">
    <property type="nucleotide sequence ID" value="NZ_JAYLLN010000037.1"/>
</dbReference>
<dbReference type="Proteomes" id="UP001363035">
    <property type="component" value="Unassembled WGS sequence"/>
</dbReference>
<evidence type="ECO:0000313" key="2">
    <source>
        <dbReference type="EMBL" id="MEI5985911.1"/>
    </source>
</evidence>
<dbReference type="InterPro" id="IPR050276">
    <property type="entry name" value="MshD_Acetyltransferase"/>
</dbReference>
<reference evidence="2 3" key="1">
    <citation type="submission" date="2024-01" db="EMBL/GenBank/DDBJ databases">
        <title>Sphingobacterium tenebrionis sp. nov., a novel endophyte isolated from tenebrio molitor intestines.</title>
        <authorList>
            <person name="Zhang C."/>
        </authorList>
    </citation>
    <scope>NUCLEOTIDE SEQUENCE [LARGE SCALE GENOMIC DNA]</scope>
    <source>
        <strain evidence="2 3">PU5-4</strain>
    </source>
</reference>
<evidence type="ECO:0000259" key="1">
    <source>
        <dbReference type="PROSITE" id="PS51186"/>
    </source>
</evidence>
<comment type="caution">
    <text evidence="2">The sequence shown here is derived from an EMBL/GenBank/DDBJ whole genome shotgun (WGS) entry which is preliminary data.</text>
</comment>
<dbReference type="PROSITE" id="PS51186">
    <property type="entry name" value="GNAT"/>
    <property type="match status" value="1"/>
</dbReference>
<dbReference type="PANTHER" id="PTHR43617:SF2">
    <property type="entry name" value="UPF0039 PROTEIN SLL0451"/>
    <property type="match status" value="1"/>
</dbReference>
<feature type="domain" description="N-acetyltransferase" evidence="1">
    <location>
        <begin position="1"/>
        <end position="162"/>
    </location>
</feature>
<name>A0ABU8I8X7_9SPHI</name>
<gene>
    <name evidence="2" type="ORF">VJ786_13480</name>
</gene>
<dbReference type="GO" id="GO:0016746">
    <property type="term" value="F:acyltransferase activity"/>
    <property type="evidence" value="ECO:0007669"/>
    <property type="project" value="UniProtKB-KW"/>
</dbReference>
<dbReference type="InterPro" id="IPR000182">
    <property type="entry name" value="GNAT_dom"/>
</dbReference>
<keyword evidence="3" id="KW-1185">Reference proteome</keyword>
<dbReference type="Pfam" id="PF00583">
    <property type="entry name" value="Acetyltransf_1"/>
    <property type="match status" value="1"/>
</dbReference>
<dbReference type="CDD" id="cd04301">
    <property type="entry name" value="NAT_SF"/>
    <property type="match status" value="1"/>
</dbReference>
<dbReference type="SUPFAM" id="SSF55729">
    <property type="entry name" value="Acyl-CoA N-acyltransferases (Nat)"/>
    <property type="match status" value="1"/>
</dbReference>
<protein>
    <submittedName>
        <fullName evidence="2">N-acetyltransferase</fullName>
        <ecNumber evidence="2">2.3.1.-</ecNumber>
    </submittedName>
</protein>
<dbReference type="EMBL" id="JAYLLN010000037">
    <property type="protein sequence ID" value="MEI5985911.1"/>
    <property type="molecule type" value="Genomic_DNA"/>
</dbReference>
<evidence type="ECO:0000313" key="3">
    <source>
        <dbReference type="Proteomes" id="UP001363035"/>
    </source>
</evidence>
<sequence>MEIKQESPQDFDQVFHLIKDAFEKEVYTDHQEQFLVERLRKSKAFVPELSLVAEQNGKIVGYILLTKIKLVPKDGAVIIPENVDQFLALAPVAVHPEYQNQGIGAALIGEVHRKAKSLNFKAVILLGHADYYPRFGYQLCKNFGIELPFDVPEENCMALELFPGALAAFSRTVVQYPAEFFD</sequence>
<dbReference type="EC" id="2.3.1.-" evidence="2"/>
<dbReference type="Gene3D" id="3.40.630.30">
    <property type="match status" value="1"/>
</dbReference>
<accession>A0ABU8I8X7</accession>
<proteinExistence type="predicted"/>
<organism evidence="2 3">
    <name type="scientific">Sphingobacterium tenebrionis</name>
    <dbReference type="NCBI Taxonomy" id="3111775"/>
    <lineage>
        <taxon>Bacteria</taxon>
        <taxon>Pseudomonadati</taxon>
        <taxon>Bacteroidota</taxon>
        <taxon>Sphingobacteriia</taxon>
        <taxon>Sphingobacteriales</taxon>
        <taxon>Sphingobacteriaceae</taxon>
        <taxon>Sphingobacterium</taxon>
    </lineage>
</organism>